<comment type="caution">
    <text evidence="1">The sequence shown here is derived from an EMBL/GenBank/DDBJ whole genome shotgun (WGS) entry which is preliminary data.</text>
</comment>
<name>A0ABQ5GH30_9ASTR</name>
<protein>
    <submittedName>
        <fullName evidence="1">Uncharacterized protein</fullName>
    </submittedName>
</protein>
<organism evidence="1 2">
    <name type="scientific">Tanacetum coccineum</name>
    <dbReference type="NCBI Taxonomy" id="301880"/>
    <lineage>
        <taxon>Eukaryota</taxon>
        <taxon>Viridiplantae</taxon>
        <taxon>Streptophyta</taxon>
        <taxon>Embryophyta</taxon>
        <taxon>Tracheophyta</taxon>
        <taxon>Spermatophyta</taxon>
        <taxon>Magnoliopsida</taxon>
        <taxon>eudicotyledons</taxon>
        <taxon>Gunneridae</taxon>
        <taxon>Pentapetalae</taxon>
        <taxon>asterids</taxon>
        <taxon>campanulids</taxon>
        <taxon>Asterales</taxon>
        <taxon>Asteraceae</taxon>
        <taxon>Asteroideae</taxon>
        <taxon>Anthemideae</taxon>
        <taxon>Anthemidinae</taxon>
        <taxon>Tanacetum</taxon>
    </lineage>
</organism>
<keyword evidence="2" id="KW-1185">Reference proteome</keyword>
<proteinExistence type="predicted"/>
<reference evidence="1" key="1">
    <citation type="journal article" date="2022" name="Int. J. Mol. Sci.">
        <title>Draft Genome of Tanacetum Coccineum: Genomic Comparison of Closely Related Tanacetum-Family Plants.</title>
        <authorList>
            <person name="Yamashiro T."/>
            <person name="Shiraishi A."/>
            <person name="Nakayama K."/>
            <person name="Satake H."/>
        </authorList>
    </citation>
    <scope>NUCLEOTIDE SEQUENCE</scope>
</reference>
<accession>A0ABQ5GH30</accession>
<reference evidence="1" key="2">
    <citation type="submission" date="2022-01" db="EMBL/GenBank/DDBJ databases">
        <authorList>
            <person name="Yamashiro T."/>
            <person name="Shiraishi A."/>
            <person name="Satake H."/>
            <person name="Nakayama K."/>
        </authorList>
    </citation>
    <scope>NUCLEOTIDE SEQUENCE</scope>
</reference>
<dbReference type="Proteomes" id="UP001151760">
    <property type="component" value="Unassembled WGS sequence"/>
</dbReference>
<evidence type="ECO:0000313" key="2">
    <source>
        <dbReference type="Proteomes" id="UP001151760"/>
    </source>
</evidence>
<dbReference type="EMBL" id="BQNB010018460">
    <property type="protein sequence ID" value="GJT74669.1"/>
    <property type="molecule type" value="Genomic_DNA"/>
</dbReference>
<sequence length="172" mass="19576">MHYRSDGLSKDEKAIFKHLEKRLFHEGRVVNPSYTSVSDIPQVFLAINFDCLLNIDKQICPLHVSTIQPSPLTDGHFLTNHVMVPLTEGRAKRFIIEGKMPHPSTSSSSASQSHDDIDSVNNYQPSPIIYHNQLPPILEVSEGFKQTKRMFKCLGHFLPNIGKKKKNKKKKK</sequence>
<evidence type="ECO:0000313" key="1">
    <source>
        <dbReference type="EMBL" id="GJT74669.1"/>
    </source>
</evidence>
<gene>
    <name evidence="1" type="ORF">Tco_1041394</name>
</gene>